<dbReference type="Proteomes" id="UP001497623">
    <property type="component" value="Unassembled WGS sequence"/>
</dbReference>
<organism evidence="2 3">
    <name type="scientific">Meganyctiphanes norvegica</name>
    <name type="common">Northern krill</name>
    <name type="synonym">Thysanopoda norvegica</name>
    <dbReference type="NCBI Taxonomy" id="48144"/>
    <lineage>
        <taxon>Eukaryota</taxon>
        <taxon>Metazoa</taxon>
        <taxon>Ecdysozoa</taxon>
        <taxon>Arthropoda</taxon>
        <taxon>Crustacea</taxon>
        <taxon>Multicrustacea</taxon>
        <taxon>Malacostraca</taxon>
        <taxon>Eumalacostraca</taxon>
        <taxon>Eucarida</taxon>
        <taxon>Euphausiacea</taxon>
        <taxon>Euphausiidae</taxon>
        <taxon>Meganyctiphanes</taxon>
    </lineage>
</organism>
<comment type="caution">
    <text evidence="2">The sequence shown here is derived from an EMBL/GenBank/DDBJ whole genome shotgun (WGS) entry which is preliminary data.</text>
</comment>
<evidence type="ECO:0000313" key="2">
    <source>
        <dbReference type="EMBL" id="CAL4064761.1"/>
    </source>
</evidence>
<evidence type="ECO:0000313" key="3">
    <source>
        <dbReference type="Proteomes" id="UP001497623"/>
    </source>
</evidence>
<accession>A0AAV2PW46</accession>
<proteinExistence type="predicted"/>
<keyword evidence="3" id="KW-1185">Reference proteome</keyword>
<dbReference type="EMBL" id="CAXKWB010001534">
    <property type="protein sequence ID" value="CAL4064761.1"/>
    <property type="molecule type" value="Genomic_DNA"/>
</dbReference>
<name>A0AAV2PW46_MEGNR</name>
<dbReference type="InterPro" id="IPR018724">
    <property type="entry name" value="2OG-Fe_dioxygenase"/>
</dbReference>
<dbReference type="GO" id="GO:0051213">
    <property type="term" value="F:dioxygenase activity"/>
    <property type="evidence" value="ECO:0007669"/>
    <property type="project" value="InterPro"/>
</dbReference>
<dbReference type="Gene3D" id="2.60.120.620">
    <property type="entry name" value="q2cbj1_9rhob like domain"/>
    <property type="match status" value="1"/>
</dbReference>
<gene>
    <name evidence="2" type="ORF">MNOR_LOCUS4225</name>
</gene>
<reference evidence="2 3" key="1">
    <citation type="submission" date="2024-05" db="EMBL/GenBank/DDBJ databases">
        <authorList>
            <person name="Wallberg A."/>
        </authorList>
    </citation>
    <scope>NUCLEOTIDE SEQUENCE [LARGE SCALE GENOMIC DNA]</scope>
</reference>
<sequence>MVPSSMLFACIISGESSVEFDALCENPSVQYANTFSREELPSFQVFKNILSPTERKNLSEFVHNVGLSPDPISLYFHERRKNICFIKVVDGGFELMNKNHFKQSEKYNDFSGGYERYLDLIPEHLVLGSMSNLLTFFIEHLRIPVNTIILAQLQSSLIRDKIDCGDVTGQGIHTDGTDDFMLVCVERDNVNGAENQYHATLDGSQLLGKSTLEAGDGVIVKDNEIFHYVTNATTIEPIAHRIMILIHSPFDGSGEQNPNNKLGTNPATNQLRYG</sequence>
<evidence type="ECO:0008006" key="4">
    <source>
        <dbReference type="Google" id="ProtNLM"/>
    </source>
</evidence>
<protein>
    <recommendedName>
        <fullName evidence="4">2OG-Fe dioxygenase family protein</fullName>
    </recommendedName>
</protein>
<feature type="region of interest" description="Disordered" evidence="1">
    <location>
        <begin position="255"/>
        <end position="274"/>
    </location>
</feature>
<dbReference type="Pfam" id="PF10014">
    <property type="entry name" value="2OG-Fe_Oxy_2"/>
    <property type="match status" value="1"/>
</dbReference>
<evidence type="ECO:0000256" key="1">
    <source>
        <dbReference type="SAM" id="MobiDB-lite"/>
    </source>
</evidence>
<dbReference type="AlphaFoldDB" id="A0AAV2PW46"/>